<keyword evidence="2" id="KW-1185">Reference proteome</keyword>
<organism evidence="1 2">
    <name type="scientific">Allosaccharopolyspora coralli</name>
    <dbReference type="NCBI Taxonomy" id="2665642"/>
    <lineage>
        <taxon>Bacteria</taxon>
        <taxon>Bacillati</taxon>
        <taxon>Actinomycetota</taxon>
        <taxon>Actinomycetes</taxon>
        <taxon>Pseudonocardiales</taxon>
        <taxon>Pseudonocardiaceae</taxon>
        <taxon>Allosaccharopolyspora</taxon>
    </lineage>
</organism>
<dbReference type="KEGG" id="sace:GIY23_09510"/>
<dbReference type="Proteomes" id="UP000371041">
    <property type="component" value="Chromosome"/>
</dbReference>
<sequence length="213" mass="24488">MADFEFTCLDVHPERYGAGPTLVFRLRIDERSAQPIHSIALRCQIRIEPQRRGYDEQEEELLSSLFGSRNRWGQTLHPMQFAYVSVMVPSFTGSTEVELPVPCTYDMEVASGKYFHSLESGVVPMVLLFSGTVFGKGERGFWVEQVPWHKQANHDMPISVWRDLMDLYFPQATWVRFHHDTVDALIRYKARHAIPTWDEAVGSLLDKAGEGQR</sequence>
<evidence type="ECO:0000313" key="1">
    <source>
        <dbReference type="EMBL" id="QGK69721.1"/>
    </source>
</evidence>
<dbReference type="EMBL" id="CP045929">
    <property type="protein sequence ID" value="QGK69721.1"/>
    <property type="molecule type" value="Genomic_DNA"/>
</dbReference>
<dbReference type="AlphaFoldDB" id="A0A5Q3Q515"/>
<dbReference type="InterPro" id="IPR045730">
    <property type="entry name" value="DUF6084"/>
</dbReference>
<protein>
    <submittedName>
        <fullName evidence="1">Uncharacterized protein</fullName>
    </submittedName>
</protein>
<name>A0A5Q3Q515_9PSEU</name>
<accession>A0A5Q3Q515</accession>
<reference evidence="2" key="1">
    <citation type="submission" date="2019-11" db="EMBL/GenBank/DDBJ databases">
        <title>The complete genome sequence of Saccharopolyspora sp. E2A.</title>
        <authorList>
            <person name="Zhang G."/>
        </authorList>
    </citation>
    <scope>NUCLEOTIDE SEQUENCE [LARGE SCALE GENOMIC DNA]</scope>
    <source>
        <strain evidence="2">E2A</strain>
    </source>
</reference>
<gene>
    <name evidence="1" type="ORF">GIY23_09510</name>
</gene>
<dbReference type="Pfam" id="PF19562">
    <property type="entry name" value="DUF6084"/>
    <property type="match status" value="1"/>
</dbReference>
<proteinExistence type="predicted"/>
<evidence type="ECO:0000313" key="2">
    <source>
        <dbReference type="Proteomes" id="UP000371041"/>
    </source>
</evidence>
<dbReference type="RefSeq" id="WP_154076315.1">
    <property type="nucleotide sequence ID" value="NZ_CP045929.1"/>
</dbReference>